<dbReference type="SUPFAM" id="SSF53850">
    <property type="entry name" value="Periplasmic binding protein-like II"/>
    <property type="match status" value="1"/>
</dbReference>
<dbReference type="PANTHER" id="PTHR30427">
    <property type="entry name" value="TRANSCRIPTIONAL ACTIVATOR PROTEIN LYSR"/>
    <property type="match status" value="1"/>
</dbReference>
<dbReference type="GO" id="GO:0003700">
    <property type="term" value="F:DNA-binding transcription factor activity"/>
    <property type="evidence" value="ECO:0007669"/>
    <property type="project" value="InterPro"/>
</dbReference>
<dbReference type="GO" id="GO:0043565">
    <property type="term" value="F:sequence-specific DNA binding"/>
    <property type="evidence" value="ECO:0007669"/>
    <property type="project" value="TreeGrafter"/>
</dbReference>
<evidence type="ECO:0000313" key="7">
    <source>
        <dbReference type="EMBL" id="VVU51144.1"/>
    </source>
</evidence>
<dbReference type="InterPro" id="IPR000847">
    <property type="entry name" value="LysR_HTH_N"/>
</dbReference>
<name>A0A6P2GDT4_9BURK</name>
<evidence type="ECO:0000313" key="9">
    <source>
        <dbReference type="Proteomes" id="UP000755577"/>
    </source>
</evidence>
<dbReference type="GeneID" id="56501914"/>
<reference evidence="7 8" key="1">
    <citation type="submission" date="2019-09" db="EMBL/GenBank/DDBJ databases">
        <authorList>
            <person name="Depoorter E."/>
        </authorList>
    </citation>
    <scope>NUCLEOTIDE SEQUENCE [LARGE SCALE GENOMIC DNA]</scope>
    <source>
        <strain evidence="7">LMG 20980</strain>
    </source>
</reference>
<dbReference type="AlphaFoldDB" id="A0A6P2GDT4"/>
<dbReference type="Proteomes" id="UP000494201">
    <property type="component" value="Unassembled WGS sequence"/>
</dbReference>
<dbReference type="InterPro" id="IPR005119">
    <property type="entry name" value="LysR_subst-bd"/>
</dbReference>
<reference evidence="6 9" key="2">
    <citation type="submission" date="2021-02" db="EMBL/GenBank/DDBJ databases">
        <title>Draft genome of the type strains Burkholderia anthina DSM16086.</title>
        <authorList>
            <person name="Hertel R."/>
            <person name="Meissner J."/>
            <person name="Poehlein A."/>
            <person name="Daniel R."/>
            <person name="Commichau F.M."/>
        </authorList>
    </citation>
    <scope>NUCLEOTIDE SEQUENCE [LARGE SCALE GENOMIC DNA]</scope>
    <source>
        <strain evidence="6 9">DSM 16086</strain>
    </source>
</reference>
<dbReference type="CDD" id="cd08415">
    <property type="entry name" value="PBP2_LysR_opines_like"/>
    <property type="match status" value="1"/>
</dbReference>
<dbReference type="EMBL" id="JAFCIQ010000009">
    <property type="protein sequence ID" value="MBM2767752.1"/>
    <property type="molecule type" value="Genomic_DNA"/>
</dbReference>
<organism evidence="7 8">
    <name type="scientific">Burkholderia anthina</name>
    <dbReference type="NCBI Taxonomy" id="179879"/>
    <lineage>
        <taxon>Bacteria</taxon>
        <taxon>Pseudomonadati</taxon>
        <taxon>Pseudomonadota</taxon>
        <taxon>Betaproteobacteria</taxon>
        <taxon>Burkholderiales</taxon>
        <taxon>Burkholderiaceae</taxon>
        <taxon>Burkholderia</taxon>
        <taxon>Burkholderia cepacia complex</taxon>
    </lineage>
</organism>
<dbReference type="Pfam" id="PF03466">
    <property type="entry name" value="LysR_substrate"/>
    <property type="match status" value="1"/>
</dbReference>
<keyword evidence="2" id="KW-0805">Transcription regulation</keyword>
<dbReference type="SUPFAM" id="SSF46785">
    <property type="entry name" value="Winged helix' DNA-binding domain"/>
    <property type="match status" value="1"/>
</dbReference>
<dbReference type="Gene3D" id="3.40.190.290">
    <property type="match status" value="1"/>
</dbReference>
<dbReference type="Pfam" id="PF00126">
    <property type="entry name" value="HTH_1"/>
    <property type="match status" value="1"/>
</dbReference>
<evidence type="ECO:0000313" key="6">
    <source>
        <dbReference type="EMBL" id="MBM2767752.1"/>
    </source>
</evidence>
<dbReference type="Proteomes" id="UP000755577">
    <property type="component" value="Unassembled WGS sequence"/>
</dbReference>
<evidence type="ECO:0000313" key="8">
    <source>
        <dbReference type="Proteomes" id="UP000494201"/>
    </source>
</evidence>
<evidence type="ECO:0000259" key="5">
    <source>
        <dbReference type="PROSITE" id="PS50931"/>
    </source>
</evidence>
<dbReference type="PRINTS" id="PR00039">
    <property type="entry name" value="HTHLYSR"/>
</dbReference>
<comment type="similarity">
    <text evidence="1">Belongs to the LysR transcriptional regulatory family.</text>
</comment>
<dbReference type="InterPro" id="IPR036390">
    <property type="entry name" value="WH_DNA-bd_sf"/>
</dbReference>
<sequence length="295" mass="32420">MQIRQLKVLRTVITTGTTTQAAEILNITQPAVSSVISNFERELGFALFERTKGRLTPTPEALRLADEAEKTISSFNRISEMARDLRENKAGNLRVACLPSLALDFLPRVLSSFLADRPKISSSLQIQSSTKVREWVASQYVDVGIAELPADDPMIEWEPLEMQCVCVLPKAHPLAKKKVVTPVDLDGVPFISLNQDHMTFARISNAFDAAGAKLTIRVEAGLFSPACVLVAEGVGVSLVDPITARAHAGRGIVARPFEPPIPFNIALMYPAYRPRSRLVTEFVSMLKERLTHDAS</sequence>
<keyword evidence="3" id="KW-0238">DNA-binding</keyword>
<dbReference type="PROSITE" id="PS50931">
    <property type="entry name" value="HTH_LYSR"/>
    <property type="match status" value="1"/>
</dbReference>
<dbReference type="InterPro" id="IPR036388">
    <property type="entry name" value="WH-like_DNA-bd_sf"/>
</dbReference>
<dbReference type="Gene3D" id="1.10.10.10">
    <property type="entry name" value="Winged helix-like DNA-binding domain superfamily/Winged helix DNA-binding domain"/>
    <property type="match status" value="1"/>
</dbReference>
<feature type="domain" description="HTH lysR-type" evidence="5">
    <location>
        <begin position="1"/>
        <end position="58"/>
    </location>
</feature>
<dbReference type="InterPro" id="IPR037424">
    <property type="entry name" value="NocR_PBP2"/>
</dbReference>
<dbReference type="EMBL" id="CABVLY010000015">
    <property type="protein sequence ID" value="VVU51144.1"/>
    <property type="molecule type" value="Genomic_DNA"/>
</dbReference>
<proteinExistence type="inferred from homology"/>
<evidence type="ECO:0000256" key="1">
    <source>
        <dbReference type="ARBA" id="ARBA00009437"/>
    </source>
</evidence>
<accession>A0A6P2GDT4</accession>
<keyword evidence="9" id="KW-1185">Reference proteome</keyword>
<dbReference type="GO" id="GO:0010628">
    <property type="term" value="P:positive regulation of gene expression"/>
    <property type="evidence" value="ECO:0007669"/>
    <property type="project" value="TreeGrafter"/>
</dbReference>
<dbReference type="RefSeq" id="WP_096501802.1">
    <property type="nucleotide sequence ID" value="NZ_CABVLY010000015.1"/>
</dbReference>
<dbReference type="GO" id="GO:0009089">
    <property type="term" value="P:lysine biosynthetic process via diaminopimelate"/>
    <property type="evidence" value="ECO:0007669"/>
    <property type="project" value="TreeGrafter"/>
</dbReference>
<keyword evidence="4" id="KW-0804">Transcription</keyword>
<evidence type="ECO:0000256" key="4">
    <source>
        <dbReference type="ARBA" id="ARBA00023163"/>
    </source>
</evidence>
<dbReference type="PANTHER" id="PTHR30427:SF1">
    <property type="entry name" value="TRANSCRIPTIONAL ACTIVATOR PROTEIN LYSR"/>
    <property type="match status" value="1"/>
</dbReference>
<gene>
    <name evidence="7" type="ORF">BAN20980_03864</name>
    <name evidence="6" type="ORF">JQK92_15080</name>
</gene>
<protein>
    <submittedName>
        <fullName evidence="7">LysR family transcriptional regulator</fullName>
    </submittedName>
</protein>
<evidence type="ECO:0000256" key="2">
    <source>
        <dbReference type="ARBA" id="ARBA00023015"/>
    </source>
</evidence>
<evidence type="ECO:0000256" key="3">
    <source>
        <dbReference type="ARBA" id="ARBA00023125"/>
    </source>
</evidence>